<dbReference type="SUPFAM" id="SSF53335">
    <property type="entry name" value="S-adenosyl-L-methionine-dependent methyltransferases"/>
    <property type="match status" value="1"/>
</dbReference>
<protein>
    <recommendedName>
        <fullName evidence="3">Methyltransferase family protein</fullName>
    </recommendedName>
</protein>
<proteinExistence type="predicted"/>
<dbReference type="Proteomes" id="UP001551658">
    <property type="component" value="Unassembled WGS sequence"/>
</dbReference>
<dbReference type="Gene3D" id="3.40.50.150">
    <property type="entry name" value="Vaccinia Virus protein VP39"/>
    <property type="match status" value="1"/>
</dbReference>
<organism evidence="1 2">
    <name type="scientific">Nocardia fusca</name>
    <dbReference type="NCBI Taxonomy" id="941183"/>
    <lineage>
        <taxon>Bacteria</taxon>
        <taxon>Bacillati</taxon>
        <taxon>Actinomycetota</taxon>
        <taxon>Actinomycetes</taxon>
        <taxon>Mycobacteriales</taxon>
        <taxon>Nocardiaceae</taxon>
        <taxon>Nocardia</taxon>
    </lineage>
</organism>
<accession>A0ABV3FAD4</accession>
<gene>
    <name evidence="1" type="ORF">AB0H72_18050</name>
</gene>
<sequence length="129" mass="13746">MRSDEKGIAFDLGCGPGTRALALARLGFTRVTAVGTSAVLLDELTRFAAEGGVEPIVRPVQPDIRGALPALADPLHTRRDGPWTLTTDSYPKLPLPHRWLNAQCRAAGPDIAHDDTGPGGLRVLHAVEH</sequence>
<dbReference type="InterPro" id="IPR029063">
    <property type="entry name" value="SAM-dependent_MTases_sf"/>
</dbReference>
<dbReference type="CDD" id="cd02440">
    <property type="entry name" value="AdoMet_MTases"/>
    <property type="match status" value="1"/>
</dbReference>
<name>A0ABV3FAD4_9NOCA</name>
<comment type="caution">
    <text evidence="1">The sequence shown here is derived from an EMBL/GenBank/DDBJ whole genome shotgun (WGS) entry which is preliminary data.</text>
</comment>
<reference evidence="1 2" key="1">
    <citation type="submission" date="2024-06" db="EMBL/GenBank/DDBJ databases">
        <title>The Natural Products Discovery Center: Release of the First 8490 Sequenced Strains for Exploring Actinobacteria Biosynthetic Diversity.</title>
        <authorList>
            <person name="Kalkreuter E."/>
            <person name="Kautsar S.A."/>
            <person name="Yang D."/>
            <person name="Bader C.D."/>
            <person name="Teijaro C.N."/>
            <person name="Fluegel L."/>
            <person name="Davis C.M."/>
            <person name="Simpson J.R."/>
            <person name="Lauterbach L."/>
            <person name="Steele A.D."/>
            <person name="Gui C."/>
            <person name="Meng S."/>
            <person name="Li G."/>
            <person name="Viehrig K."/>
            <person name="Ye F."/>
            <person name="Su P."/>
            <person name="Kiefer A.F."/>
            <person name="Nichols A."/>
            <person name="Cepeda A.J."/>
            <person name="Yan W."/>
            <person name="Fan B."/>
            <person name="Jiang Y."/>
            <person name="Adhikari A."/>
            <person name="Zheng C.-J."/>
            <person name="Schuster L."/>
            <person name="Cowan T.M."/>
            <person name="Smanski M.J."/>
            <person name="Chevrette M.G."/>
            <person name="De Carvalho L.P.S."/>
            <person name="Shen B."/>
        </authorList>
    </citation>
    <scope>NUCLEOTIDE SEQUENCE [LARGE SCALE GENOMIC DNA]</scope>
    <source>
        <strain evidence="1 2">NPDC050671</strain>
    </source>
</reference>
<dbReference type="RefSeq" id="WP_357979821.1">
    <property type="nucleotide sequence ID" value="NZ_JBFAIH010000010.1"/>
</dbReference>
<evidence type="ECO:0008006" key="3">
    <source>
        <dbReference type="Google" id="ProtNLM"/>
    </source>
</evidence>
<dbReference type="EMBL" id="JBFAIH010000010">
    <property type="protein sequence ID" value="MEV0364598.1"/>
    <property type="molecule type" value="Genomic_DNA"/>
</dbReference>
<keyword evidence="2" id="KW-1185">Reference proteome</keyword>
<evidence type="ECO:0000313" key="2">
    <source>
        <dbReference type="Proteomes" id="UP001551658"/>
    </source>
</evidence>
<evidence type="ECO:0000313" key="1">
    <source>
        <dbReference type="EMBL" id="MEV0364598.1"/>
    </source>
</evidence>